<sequence>MEKFAVMKGIDVNTFLLTQSEEERYDSRKGISSVNKSRSYNWNENGVSEKSGDNAISHQQNDIDGMPVGNRPRGLSDMRLEDYVNAGRSLSYDYVFVITMSLGHQVKYQRGFLPFFTTHTSEQNIWVRARFVDVKKGKYLYRNDLTAKGKTHNGHYNGRIYDNSVNEIMQEFMDDITVDS</sequence>
<gene>
    <name evidence="2" type="ORF">SAMN05216582_10368</name>
</gene>
<accession>A0A1M6S2H1</accession>
<organism evidence="2 3">
    <name type="scientific">Selenomonas ruminantium</name>
    <dbReference type="NCBI Taxonomy" id="971"/>
    <lineage>
        <taxon>Bacteria</taxon>
        <taxon>Bacillati</taxon>
        <taxon>Bacillota</taxon>
        <taxon>Negativicutes</taxon>
        <taxon>Selenomonadales</taxon>
        <taxon>Selenomonadaceae</taxon>
        <taxon>Selenomonas</taxon>
    </lineage>
</organism>
<protein>
    <submittedName>
        <fullName evidence="2">Uncharacterized protein</fullName>
    </submittedName>
</protein>
<dbReference type="EMBL" id="FRBC01000003">
    <property type="protein sequence ID" value="SHK38707.1"/>
    <property type="molecule type" value="Genomic_DNA"/>
</dbReference>
<name>A0A1M6S2H1_SELRU</name>
<evidence type="ECO:0000313" key="3">
    <source>
        <dbReference type="Proteomes" id="UP000184263"/>
    </source>
</evidence>
<dbReference type="AlphaFoldDB" id="A0A1M6S2H1"/>
<evidence type="ECO:0000313" key="2">
    <source>
        <dbReference type="EMBL" id="SHK38707.1"/>
    </source>
</evidence>
<feature type="compositionally biased region" description="Polar residues" evidence="1">
    <location>
        <begin position="42"/>
        <end position="62"/>
    </location>
</feature>
<evidence type="ECO:0000256" key="1">
    <source>
        <dbReference type="SAM" id="MobiDB-lite"/>
    </source>
</evidence>
<reference evidence="2 3" key="1">
    <citation type="submission" date="2016-11" db="EMBL/GenBank/DDBJ databases">
        <authorList>
            <person name="Jaros S."/>
            <person name="Januszkiewicz K."/>
            <person name="Wedrychowicz H."/>
        </authorList>
    </citation>
    <scope>NUCLEOTIDE SEQUENCE [LARGE SCALE GENOMIC DNA]</scope>
    <source>
        <strain evidence="2 3">HD4</strain>
    </source>
</reference>
<feature type="region of interest" description="Disordered" evidence="1">
    <location>
        <begin position="42"/>
        <end position="69"/>
    </location>
</feature>
<proteinExistence type="predicted"/>
<dbReference type="Proteomes" id="UP000184263">
    <property type="component" value="Unassembled WGS sequence"/>
</dbReference>